<comment type="subcellular location">
    <subcellularLocation>
        <location evidence="1">Cell membrane</location>
        <topology evidence="1">Multi-pass membrane protein</topology>
    </subcellularLocation>
</comment>
<evidence type="ECO:0000259" key="7">
    <source>
        <dbReference type="Pfam" id="PF13396"/>
    </source>
</evidence>
<proteinExistence type="predicted"/>
<evidence type="ECO:0000256" key="5">
    <source>
        <dbReference type="ARBA" id="ARBA00023136"/>
    </source>
</evidence>
<accession>A0ABP9MGH0</accession>
<feature type="transmembrane region" description="Helical" evidence="6">
    <location>
        <begin position="15"/>
        <end position="36"/>
    </location>
</feature>
<organism evidence="8 9">
    <name type="scientific">Microbacterium yannicii</name>
    <dbReference type="NCBI Taxonomy" id="671622"/>
    <lineage>
        <taxon>Bacteria</taxon>
        <taxon>Bacillati</taxon>
        <taxon>Actinomycetota</taxon>
        <taxon>Actinomycetes</taxon>
        <taxon>Micrococcales</taxon>
        <taxon>Microbacteriaceae</taxon>
        <taxon>Microbacterium</taxon>
    </lineage>
</organism>
<evidence type="ECO:0000256" key="3">
    <source>
        <dbReference type="ARBA" id="ARBA00022692"/>
    </source>
</evidence>
<protein>
    <recommendedName>
        <fullName evidence="7">Cardiolipin synthase N-terminal domain-containing protein</fullName>
    </recommendedName>
</protein>
<evidence type="ECO:0000256" key="1">
    <source>
        <dbReference type="ARBA" id="ARBA00004651"/>
    </source>
</evidence>
<evidence type="ECO:0000256" key="6">
    <source>
        <dbReference type="SAM" id="Phobius"/>
    </source>
</evidence>
<gene>
    <name evidence="8" type="ORF">GCM10025760_26180</name>
</gene>
<evidence type="ECO:0000313" key="9">
    <source>
        <dbReference type="Proteomes" id="UP001501407"/>
    </source>
</evidence>
<keyword evidence="3 6" id="KW-0812">Transmembrane</keyword>
<dbReference type="InterPro" id="IPR027379">
    <property type="entry name" value="CLS_N"/>
</dbReference>
<keyword evidence="2" id="KW-1003">Cell membrane</keyword>
<evidence type="ECO:0000313" key="8">
    <source>
        <dbReference type="EMBL" id="GAA5094712.1"/>
    </source>
</evidence>
<dbReference type="Pfam" id="PF13396">
    <property type="entry name" value="PLDc_N"/>
    <property type="match status" value="1"/>
</dbReference>
<sequence>MSDEHNPLIPAGYDIVWSLAAAIVIALAIVALVTLARSGDRLTPTQGLLWAALVLLVPVLGPIAWLTTGRKTTTNRRSTE</sequence>
<keyword evidence="5 6" id="KW-0472">Membrane</keyword>
<dbReference type="RefSeq" id="WP_194414297.1">
    <property type="nucleotide sequence ID" value="NZ_BAABKZ010000002.1"/>
</dbReference>
<name>A0ABP9MGH0_9MICO</name>
<comment type="caution">
    <text evidence="8">The sequence shown here is derived from an EMBL/GenBank/DDBJ whole genome shotgun (WGS) entry which is preliminary data.</text>
</comment>
<evidence type="ECO:0000256" key="2">
    <source>
        <dbReference type="ARBA" id="ARBA00022475"/>
    </source>
</evidence>
<keyword evidence="9" id="KW-1185">Reference proteome</keyword>
<reference evidence="9" key="1">
    <citation type="journal article" date="2019" name="Int. J. Syst. Evol. Microbiol.">
        <title>The Global Catalogue of Microorganisms (GCM) 10K type strain sequencing project: providing services to taxonomists for standard genome sequencing and annotation.</title>
        <authorList>
            <consortium name="The Broad Institute Genomics Platform"/>
            <consortium name="The Broad Institute Genome Sequencing Center for Infectious Disease"/>
            <person name="Wu L."/>
            <person name="Ma J."/>
        </authorList>
    </citation>
    <scope>NUCLEOTIDE SEQUENCE [LARGE SCALE GENOMIC DNA]</scope>
    <source>
        <strain evidence="9">JCM 18959</strain>
    </source>
</reference>
<feature type="transmembrane region" description="Helical" evidence="6">
    <location>
        <begin position="48"/>
        <end position="67"/>
    </location>
</feature>
<feature type="domain" description="Cardiolipin synthase N-terminal" evidence="7">
    <location>
        <begin position="26"/>
        <end position="70"/>
    </location>
</feature>
<evidence type="ECO:0000256" key="4">
    <source>
        <dbReference type="ARBA" id="ARBA00022989"/>
    </source>
</evidence>
<dbReference type="EMBL" id="BAABKZ010000002">
    <property type="protein sequence ID" value="GAA5094712.1"/>
    <property type="molecule type" value="Genomic_DNA"/>
</dbReference>
<keyword evidence="4 6" id="KW-1133">Transmembrane helix</keyword>
<dbReference type="Proteomes" id="UP001501407">
    <property type="component" value="Unassembled WGS sequence"/>
</dbReference>